<gene>
    <name evidence="2" type="ORF">DLM75_22190</name>
</gene>
<protein>
    <submittedName>
        <fullName evidence="2">XRE family transcriptional regulator</fullName>
    </submittedName>
</protein>
<proteinExistence type="predicted"/>
<dbReference type="CDD" id="cd00093">
    <property type="entry name" value="HTH_XRE"/>
    <property type="match status" value="1"/>
</dbReference>
<dbReference type="Proteomes" id="UP000265798">
    <property type="component" value="Unassembled WGS sequence"/>
</dbReference>
<dbReference type="EMBL" id="QHCT01000011">
    <property type="protein sequence ID" value="RHX84728.1"/>
    <property type="molecule type" value="Genomic_DNA"/>
</dbReference>
<evidence type="ECO:0000313" key="2">
    <source>
        <dbReference type="EMBL" id="RHX84728.1"/>
    </source>
</evidence>
<evidence type="ECO:0000259" key="1">
    <source>
        <dbReference type="PROSITE" id="PS50943"/>
    </source>
</evidence>
<dbReference type="OrthoDB" id="345870at2"/>
<dbReference type="InterPro" id="IPR010982">
    <property type="entry name" value="Lambda_DNA-bd_dom_sf"/>
</dbReference>
<dbReference type="RefSeq" id="WP_118970697.1">
    <property type="nucleotide sequence ID" value="NZ_QHCT01000011.1"/>
</dbReference>
<dbReference type="PROSITE" id="PS50943">
    <property type="entry name" value="HTH_CROC1"/>
    <property type="match status" value="1"/>
</dbReference>
<dbReference type="SUPFAM" id="SSF47413">
    <property type="entry name" value="lambda repressor-like DNA-binding domains"/>
    <property type="match status" value="1"/>
</dbReference>
<dbReference type="GO" id="GO:0003677">
    <property type="term" value="F:DNA binding"/>
    <property type="evidence" value="ECO:0007669"/>
    <property type="project" value="InterPro"/>
</dbReference>
<dbReference type="Gene3D" id="1.10.260.40">
    <property type="entry name" value="lambda repressor-like DNA-binding domains"/>
    <property type="match status" value="1"/>
</dbReference>
<dbReference type="AlphaFoldDB" id="A0A396YTE5"/>
<reference evidence="3" key="1">
    <citation type="submission" date="2018-05" db="EMBL/GenBank/DDBJ databases">
        <title>Leptospira yasudae sp. nov. and Leptospira stimsonii sp. nov., two pathogenic species of the genus Leptospira isolated from environmental sources.</title>
        <authorList>
            <person name="Casanovas-Massana A."/>
            <person name="Hamond C."/>
            <person name="Santos L.A."/>
            <person name="Hacker K.P."/>
            <person name="Balassiano I."/>
            <person name="Medeiros M.A."/>
            <person name="Reis M.G."/>
            <person name="Ko A.I."/>
            <person name="Wunder E.A."/>
        </authorList>
    </citation>
    <scope>NUCLEOTIDE SEQUENCE [LARGE SCALE GENOMIC DNA]</scope>
    <source>
        <strain evidence="3">Yale</strain>
    </source>
</reference>
<comment type="caution">
    <text evidence="2">The sequence shown here is derived from an EMBL/GenBank/DDBJ whole genome shotgun (WGS) entry which is preliminary data.</text>
</comment>
<dbReference type="SMART" id="SM00530">
    <property type="entry name" value="HTH_XRE"/>
    <property type="match status" value="1"/>
</dbReference>
<dbReference type="InterPro" id="IPR001387">
    <property type="entry name" value="Cro/C1-type_HTH"/>
</dbReference>
<accession>A0A396YTE5</accession>
<dbReference type="Pfam" id="PF01381">
    <property type="entry name" value="HTH_3"/>
    <property type="match status" value="1"/>
</dbReference>
<evidence type="ECO:0000313" key="3">
    <source>
        <dbReference type="Proteomes" id="UP000265798"/>
    </source>
</evidence>
<sequence length="132" mass="14659">MKAIDSTPGERLAEALTLLGLNQTEFADTIGSSQQTISRNIGGKLKITLTDALAIEAVHKISHEWLLNGKGQIFELPESQKSEIAILKKTTEFIRKINQTKGLSSLIEDIILLSESDQEMIRSLVKHFKSKQ</sequence>
<organism evidence="2 3">
    <name type="scientific">Leptospira stimsonii</name>
    <dbReference type="NCBI Taxonomy" id="2202203"/>
    <lineage>
        <taxon>Bacteria</taxon>
        <taxon>Pseudomonadati</taxon>
        <taxon>Spirochaetota</taxon>
        <taxon>Spirochaetia</taxon>
        <taxon>Leptospirales</taxon>
        <taxon>Leptospiraceae</taxon>
        <taxon>Leptospira</taxon>
    </lineage>
</organism>
<feature type="domain" description="HTH cro/C1-type" evidence="1">
    <location>
        <begin position="12"/>
        <end position="66"/>
    </location>
</feature>
<name>A0A396YTE5_9LEPT</name>